<organism evidence="1">
    <name type="scientific">Fagus sylvatica</name>
    <name type="common">Beechnut</name>
    <dbReference type="NCBI Taxonomy" id="28930"/>
    <lineage>
        <taxon>Eukaryota</taxon>
        <taxon>Viridiplantae</taxon>
        <taxon>Streptophyta</taxon>
        <taxon>Embryophyta</taxon>
        <taxon>Tracheophyta</taxon>
        <taxon>Spermatophyta</taxon>
        <taxon>Magnoliopsida</taxon>
        <taxon>eudicotyledons</taxon>
        <taxon>Gunneridae</taxon>
        <taxon>Pentapetalae</taxon>
        <taxon>rosids</taxon>
        <taxon>fabids</taxon>
        <taxon>Fagales</taxon>
        <taxon>Fagaceae</taxon>
        <taxon>Fagus</taxon>
    </lineage>
</organism>
<sequence length="216" mass="25413">MRRSYGYQQQSYAMQEVQEQSYVMNQQETWQSKNQFHNQHSSGMEIMPTPCIDSQLLKRQNKFRHGQDRHQNGWQETSGMEIMPTPCIDSQLLKRQNKFRHGQDMHQNGWQETSAYYKHVSGGGKRFSPPRLNGFNANSQFSHGHVMLDNEMEENVEYETYHHQVPVPATTVRVHEIRYVDSGWGDNNLHHRGSYDENIKLKQNGCWKAEWVSKGL</sequence>
<reference evidence="1" key="1">
    <citation type="submission" date="2018-02" db="EMBL/GenBank/DDBJ databases">
        <authorList>
            <person name="Cohen D.B."/>
            <person name="Kent A.D."/>
        </authorList>
    </citation>
    <scope>NUCLEOTIDE SEQUENCE</scope>
</reference>
<dbReference type="AlphaFoldDB" id="A0A2N9HRK9"/>
<name>A0A2N9HRK9_FAGSY</name>
<evidence type="ECO:0000313" key="1">
    <source>
        <dbReference type="EMBL" id="SPD16737.1"/>
    </source>
</evidence>
<proteinExistence type="predicted"/>
<protein>
    <submittedName>
        <fullName evidence="1">Uncharacterized protein</fullName>
    </submittedName>
</protein>
<dbReference type="EMBL" id="OIVN01004334">
    <property type="protein sequence ID" value="SPD16737.1"/>
    <property type="molecule type" value="Genomic_DNA"/>
</dbReference>
<accession>A0A2N9HRK9</accession>
<gene>
    <name evidence="1" type="ORF">FSB_LOCUS44619</name>
</gene>